<feature type="active site" description="Nucleophile; for GATase activity" evidence="10">
    <location>
        <position position="2"/>
    </location>
</feature>
<feature type="domain" description="SIS" evidence="12">
    <location>
        <begin position="457"/>
        <end position="598"/>
    </location>
</feature>
<keyword evidence="5 10" id="KW-0963">Cytoplasm</keyword>
<dbReference type="FunFam" id="3.60.20.10:FF:000006">
    <property type="entry name" value="Glutamine--fructose-6-phosphate aminotransferase [isomerizing]"/>
    <property type="match status" value="1"/>
</dbReference>
<dbReference type="Proteomes" id="UP000297288">
    <property type="component" value="Unassembled WGS sequence"/>
</dbReference>
<dbReference type="PANTHER" id="PTHR10937">
    <property type="entry name" value="GLUCOSAMINE--FRUCTOSE-6-PHOSPHATE AMINOTRANSFERASE, ISOMERIZING"/>
    <property type="match status" value="1"/>
</dbReference>
<evidence type="ECO:0000313" key="13">
    <source>
        <dbReference type="EMBL" id="SDC02083.1"/>
    </source>
</evidence>
<comment type="catalytic activity">
    <reaction evidence="1 10">
        <text>D-fructose 6-phosphate + L-glutamine = D-glucosamine 6-phosphate + L-glutamate</text>
        <dbReference type="Rhea" id="RHEA:13237"/>
        <dbReference type="ChEBI" id="CHEBI:29985"/>
        <dbReference type="ChEBI" id="CHEBI:58359"/>
        <dbReference type="ChEBI" id="CHEBI:58725"/>
        <dbReference type="ChEBI" id="CHEBI:61527"/>
        <dbReference type="EC" id="2.6.1.16"/>
    </reaction>
</comment>
<dbReference type="PROSITE" id="PS51278">
    <property type="entry name" value="GATASE_TYPE_2"/>
    <property type="match status" value="1"/>
</dbReference>
<dbReference type="InterPro" id="IPR017932">
    <property type="entry name" value="GATase_2_dom"/>
</dbReference>
<keyword evidence="7 10" id="KW-0808">Transferase</keyword>
<keyword evidence="8" id="KW-0677">Repeat</keyword>
<dbReference type="InterPro" id="IPR047084">
    <property type="entry name" value="GFAT_N"/>
</dbReference>
<evidence type="ECO:0000256" key="5">
    <source>
        <dbReference type="ARBA" id="ARBA00022490"/>
    </source>
</evidence>
<dbReference type="STRING" id="28234.SAMN04488588_0264"/>
<dbReference type="OrthoDB" id="106547at2"/>
<evidence type="ECO:0000256" key="9">
    <source>
        <dbReference type="ARBA" id="ARBA00022962"/>
    </source>
</evidence>
<dbReference type="InterPro" id="IPR001347">
    <property type="entry name" value="SIS_dom"/>
</dbReference>
<dbReference type="CDD" id="cd05008">
    <property type="entry name" value="SIS_GlmS_GlmD_1"/>
    <property type="match status" value="1"/>
</dbReference>
<comment type="subunit">
    <text evidence="10">Homodimer.</text>
</comment>
<dbReference type="CDD" id="cd00714">
    <property type="entry name" value="GFAT"/>
    <property type="match status" value="1"/>
</dbReference>
<dbReference type="Gene3D" id="3.60.20.10">
    <property type="entry name" value="Glutamine Phosphoribosylpyrophosphate, subunit 1, domain 1"/>
    <property type="match status" value="1"/>
</dbReference>
<dbReference type="EC" id="2.6.1.16" evidence="3 10"/>
<evidence type="ECO:0000313" key="16">
    <source>
        <dbReference type="Proteomes" id="UP000297288"/>
    </source>
</evidence>
<accession>A0A1G6I6U7</accession>
<dbReference type="Gene3D" id="3.40.50.10490">
    <property type="entry name" value="Glucose-6-phosphate isomerase like protein, domain 1"/>
    <property type="match status" value="2"/>
</dbReference>
<dbReference type="CDD" id="cd05009">
    <property type="entry name" value="SIS_GlmS_GlmD_2"/>
    <property type="match status" value="1"/>
</dbReference>
<dbReference type="PANTHER" id="PTHR10937:SF0">
    <property type="entry name" value="GLUTAMINE--FRUCTOSE-6-PHOSPHATE TRANSAMINASE (ISOMERIZING)"/>
    <property type="match status" value="1"/>
</dbReference>
<dbReference type="InterPro" id="IPR005855">
    <property type="entry name" value="GFAT"/>
</dbReference>
<evidence type="ECO:0000256" key="8">
    <source>
        <dbReference type="ARBA" id="ARBA00022737"/>
    </source>
</evidence>
<evidence type="ECO:0000256" key="2">
    <source>
        <dbReference type="ARBA" id="ARBA00004496"/>
    </source>
</evidence>
<dbReference type="SUPFAM" id="SSF53697">
    <property type="entry name" value="SIS domain"/>
    <property type="match status" value="1"/>
</dbReference>
<keyword evidence="6 10" id="KW-0032">Aminotransferase</keyword>
<dbReference type="AlphaFoldDB" id="A0A1G6I6U7"/>
<comment type="subcellular location">
    <subcellularLocation>
        <location evidence="2 10">Cytoplasm</location>
    </subcellularLocation>
</comment>
<comment type="function">
    <text evidence="10">Catalyzes the first step in hexosamine metabolism, converting fructose-6P into glucosamine-6P using glutamine as a nitrogen source.</text>
</comment>
<evidence type="ECO:0000256" key="4">
    <source>
        <dbReference type="ARBA" id="ARBA00016090"/>
    </source>
</evidence>
<organism evidence="13 15">
    <name type="scientific">Geotoga petraea</name>
    <dbReference type="NCBI Taxonomy" id="28234"/>
    <lineage>
        <taxon>Bacteria</taxon>
        <taxon>Thermotogati</taxon>
        <taxon>Thermotogota</taxon>
        <taxon>Thermotogae</taxon>
        <taxon>Petrotogales</taxon>
        <taxon>Petrotogaceae</taxon>
        <taxon>Geotoga</taxon>
    </lineage>
</organism>
<evidence type="ECO:0000256" key="1">
    <source>
        <dbReference type="ARBA" id="ARBA00001031"/>
    </source>
</evidence>
<dbReference type="GO" id="GO:0006002">
    <property type="term" value="P:fructose 6-phosphate metabolic process"/>
    <property type="evidence" value="ECO:0007669"/>
    <property type="project" value="TreeGrafter"/>
</dbReference>
<dbReference type="Pfam" id="PF13522">
    <property type="entry name" value="GATase_6"/>
    <property type="match status" value="1"/>
</dbReference>
<evidence type="ECO:0000256" key="3">
    <source>
        <dbReference type="ARBA" id="ARBA00012916"/>
    </source>
</evidence>
<evidence type="ECO:0000259" key="12">
    <source>
        <dbReference type="PROSITE" id="PS51464"/>
    </source>
</evidence>
<gene>
    <name evidence="10 14" type="primary">glmS</name>
    <name evidence="14" type="ORF">E4650_02615</name>
    <name evidence="13" type="ORF">SAMN04488588_0264</name>
</gene>
<dbReference type="RefSeq" id="WP_091402096.1">
    <property type="nucleotide sequence ID" value="NZ_FMYV01000001.1"/>
</dbReference>
<dbReference type="GO" id="GO:0005829">
    <property type="term" value="C:cytosol"/>
    <property type="evidence" value="ECO:0007669"/>
    <property type="project" value="TreeGrafter"/>
</dbReference>
<evidence type="ECO:0000259" key="11">
    <source>
        <dbReference type="PROSITE" id="PS51278"/>
    </source>
</evidence>
<proteinExistence type="inferred from homology"/>
<dbReference type="Pfam" id="PF01380">
    <property type="entry name" value="SIS"/>
    <property type="match status" value="2"/>
</dbReference>
<dbReference type="GO" id="GO:0005975">
    <property type="term" value="P:carbohydrate metabolic process"/>
    <property type="evidence" value="ECO:0007669"/>
    <property type="project" value="UniProtKB-UniRule"/>
</dbReference>
<dbReference type="Proteomes" id="UP000199322">
    <property type="component" value="Unassembled WGS sequence"/>
</dbReference>
<dbReference type="InterPro" id="IPR035490">
    <property type="entry name" value="GlmS/FrlB_SIS"/>
</dbReference>
<keyword evidence="9" id="KW-0315">Glutamine amidotransferase</keyword>
<name>A0A1G6I6U7_9BACT</name>
<dbReference type="NCBIfam" id="TIGR01135">
    <property type="entry name" value="glmS"/>
    <property type="match status" value="1"/>
</dbReference>
<reference evidence="13 15" key="1">
    <citation type="submission" date="2016-10" db="EMBL/GenBank/DDBJ databases">
        <authorList>
            <person name="de Groot N.N."/>
        </authorList>
    </citation>
    <scope>NUCLEOTIDE SEQUENCE [LARGE SCALE GENOMIC DNA]</scope>
    <source>
        <strain evidence="13 15">WG14</strain>
    </source>
</reference>
<dbReference type="GO" id="GO:0006047">
    <property type="term" value="P:UDP-N-acetylglucosamine metabolic process"/>
    <property type="evidence" value="ECO:0007669"/>
    <property type="project" value="TreeGrafter"/>
</dbReference>
<dbReference type="SUPFAM" id="SSF56235">
    <property type="entry name" value="N-terminal nucleophile aminohydrolases (Ntn hydrolases)"/>
    <property type="match status" value="1"/>
</dbReference>
<dbReference type="InterPro" id="IPR035466">
    <property type="entry name" value="GlmS/AgaS_SIS"/>
</dbReference>
<keyword evidence="15" id="KW-1185">Reference proteome</keyword>
<dbReference type="EMBL" id="SRME01000001">
    <property type="protein sequence ID" value="TGG89105.1"/>
    <property type="molecule type" value="Genomic_DNA"/>
</dbReference>
<feature type="domain" description="Glutamine amidotransferase type-2" evidence="11">
    <location>
        <begin position="2"/>
        <end position="218"/>
    </location>
</feature>
<dbReference type="GO" id="GO:0097367">
    <property type="term" value="F:carbohydrate derivative binding"/>
    <property type="evidence" value="ECO:0007669"/>
    <property type="project" value="InterPro"/>
</dbReference>
<evidence type="ECO:0000313" key="15">
    <source>
        <dbReference type="Proteomes" id="UP000199322"/>
    </source>
</evidence>
<protein>
    <recommendedName>
        <fullName evidence="4 10">Glutamine--fructose-6-phosphate aminotransferase [isomerizing]</fullName>
        <ecNumber evidence="3 10">2.6.1.16</ecNumber>
    </recommendedName>
    <alternativeName>
        <fullName evidence="10">D-fructose-6-phosphate amidotransferase</fullName>
    </alternativeName>
    <alternativeName>
        <fullName evidence="10">GFAT</fullName>
    </alternativeName>
    <alternativeName>
        <fullName evidence="10">Glucosamine-6-phosphate synthase</fullName>
    </alternativeName>
    <alternativeName>
        <fullName evidence="10">Hexosephosphate aminotransferase</fullName>
    </alternativeName>
    <alternativeName>
        <fullName evidence="10">L-glutamine--D-fructose-6-phosphate amidotransferase</fullName>
    </alternativeName>
</protein>
<evidence type="ECO:0000313" key="14">
    <source>
        <dbReference type="EMBL" id="TGG89105.1"/>
    </source>
</evidence>
<dbReference type="NCBIfam" id="NF001484">
    <property type="entry name" value="PRK00331.1"/>
    <property type="match status" value="1"/>
</dbReference>
<evidence type="ECO:0000256" key="6">
    <source>
        <dbReference type="ARBA" id="ARBA00022576"/>
    </source>
</evidence>
<dbReference type="GO" id="GO:0006487">
    <property type="term" value="P:protein N-linked glycosylation"/>
    <property type="evidence" value="ECO:0007669"/>
    <property type="project" value="TreeGrafter"/>
</dbReference>
<feature type="initiator methionine" description="Removed" evidence="10">
    <location>
        <position position="1"/>
    </location>
</feature>
<dbReference type="GO" id="GO:0004360">
    <property type="term" value="F:glutamine-fructose-6-phosphate transaminase (isomerizing) activity"/>
    <property type="evidence" value="ECO:0007669"/>
    <property type="project" value="UniProtKB-UniRule"/>
</dbReference>
<sequence>MCGIVGFVGKEIKIEDLITGLKKLEYRGYDSAGIAYNNGSKIEIEKKEGKIEVLEQHLHEIMKKDIKSGLAHTRWATHGAVSDINSHPHSGQKDEIAIVHNGIIENYQELKDELQKSGVKFKSETDTEVIAQVLEREYNGDLFDTVRKAVKLFEGAYAIGVMHKDDPNTIIAARKGSPMVIANNGKVSILASDVTPILKYSRKVVFLDDGEIVRLKPDGYKIYNLENEEIQKEIIDITWDETLAEKGGYDHFMEKEINEQPQSIKSALAGRIENGYPTIKELDSIKDFIKNDLEKIYIVACGTSYHAGYSMKYFVEAYSNINISLEVASEFRYMNPHVDDKTLVIAVSQSGETIDTLEGIRLAKQKGAHVLAMSNVVGSTIPRESHSVVYMNTGPEIGVAATKTYTAQISILYAIAAQIMNWKGYYTEEVKKIISELELIPDIYKEILSKKDHILELAREYTHYKHMMFIGRGFGYTASLEGALKLKEISYINANGYQAGELKHGPIALLDESFPVFAIVPFNGLREKMISNIMEVKARKARVIAISTKGDEKIKKITNEYIEVPKTSEAISPLTVAPVTQLFAYYVAILRNLDPDKPRNLAKSVTVE</sequence>
<dbReference type="FunFam" id="3.40.50.10490:FF:000002">
    <property type="entry name" value="Glutamine--fructose-6-phosphate aminotransferase [isomerizing]"/>
    <property type="match status" value="1"/>
</dbReference>
<dbReference type="FunFam" id="3.40.50.10490:FF:000001">
    <property type="entry name" value="Glutamine--fructose-6-phosphate aminotransferase [isomerizing]"/>
    <property type="match status" value="1"/>
</dbReference>
<evidence type="ECO:0000256" key="10">
    <source>
        <dbReference type="HAMAP-Rule" id="MF_00164"/>
    </source>
</evidence>
<dbReference type="GO" id="GO:0046349">
    <property type="term" value="P:amino sugar biosynthetic process"/>
    <property type="evidence" value="ECO:0007669"/>
    <property type="project" value="UniProtKB-ARBA"/>
</dbReference>
<reference evidence="14 16" key="2">
    <citation type="submission" date="2019-04" db="EMBL/GenBank/DDBJ databases">
        <title>Draft genome sequence data and analysis of a Fermenting Bacterium, Geotoga petraea strain HO-Geo1, isolated from heavy-oil petroleum reservoir in Russia.</title>
        <authorList>
            <person name="Grouzdev D.S."/>
            <person name="Semenova E.M."/>
            <person name="Sokolova D.S."/>
            <person name="Tourova T.P."/>
            <person name="Poltaraus A.B."/>
            <person name="Nazina T.N."/>
        </authorList>
    </citation>
    <scope>NUCLEOTIDE SEQUENCE [LARGE SCALE GENOMIC DNA]</scope>
    <source>
        <strain evidence="14 16">HO-Geo1</strain>
    </source>
</reference>
<dbReference type="InterPro" id="IPR046348">
    <property type="entry name" value="SIS_dom_sf"/>
</dbReference>
<dbReference type="HAMAP" id="MF_00164">
    <property type="entry name" value="GlmS"/>
    <property type="match status" value="1"/>
</dbReference>
<dbReference type="InterPro" id="IPR029055">
    <property type="entry name" value="Ntn_hydrolases_N"/>
</dbReference>
<dbReference type="EMBL" id="FMYV01000001">
    <property type="protein sequence ID" value="SDC02083.1"/>
    <property type="molecule type" value="Genomic_DNA"/>
</dbReference>
<dbReference type="PROSITE" id="PS51464">
    <property type="entry name" value="SIS"/>
    <property type="match status" value="2"/>
</dbReference>
<evidence type="ECO:0000256" key="7">
    <source>
        <dbReference type="ARBA" id="ARBA00022679"/>
    </source>
</evidence>
<feature type="domain" description="SIS" evidence="12">
    <location>
        <begin position="285"/>
        <end position="425"/>
    </location>
</feature>
<feature type="active site" description="For Fru-6P isomerization activity" evidence="10">
    <location>
        <position position="603"/>
    </location>
</feature>